<dbReference type="InterPro" id="IPR001205">
    <property type="entry name" value="RNA-dir_pol_C"/>
</dbReference>
<accession>A0A6M9BKI7</accession>
<protein>
    <recommendedName>
        <fullName evidence="10">SF3 helicase domain-containing protein</fullName>
    </recommendedName>
</protein>
<dbReference type="GO" id="GO:0006508">
    <property type="term" value="P:proteolysis"/>
    <property type="evidence" value="ECO:0007669"/>
    <property type="project" value="UniProtKB-KW"/>
</dbReference>
<evidence type="ECO:0000256" key="5">
    <source>
        <dbReference type="ARBA" id="ARBA00022741"/>
    </source>
</evidence>
<name>A0A6M9BKI7_9VIRU</name>
<dbReference type="GO" id="GO:0008234">
    <property type="term" value="F:cysteine-type peptidase activity"/>
    <property type="evidence" value="ECO:0007669"/>
    <property type="project" value="UniProtKB-KW"/>
</dbReference>
<dbReference type="InterPro" id="IPR043128">
    <property type="entry name" value="Rev_trsase/Diguanyl_cyclase"/>
</dbReference>
<keyword evidence="1" id="KW-0696">RNA-directed RNA polymerase</keyword>
<dbReference type="EMBL" id="MN832467">
    <property type="protein sequence ID" value="QKK82974.1"/>
    <property type="molecule type" value="Genomic_RNA"/>
</dbReference>
<dbReference type="InterPro" id="IPR014759">
    <property type="entry name" value="Helicase_SF3_ssRNA_vir"/>
</dbReference>
<keyword evidence="3" id="KW-0808">Transferase</keyword>
<evidence type="ECO:0000256" key="4">
    <source>
        <dbReference type="ARBA" id="ARBA00022695"/>
    </source>
</evidence>
<dbReference type="GO" id="GO:0003724">
    <property type="term" value="F:RNA helicase activity"/>
    <property type="evidence" value="ECO:0007669"/>
    <property type="project" value="InterPro"/>
</dbReference>
<dbReference type="GO" id="GO:0003723">
    <property type="term" value="F:RNA binding"/>
    <property type="evidence" value="ECO:0007669"/>
    <property type="project" value="InterPro"/>
</dbReference>
<dbReference type="Gene3D" id="3.30.70.270">
    <property type="match status" value="1"/>
</dbReference>
<evidence type="ECO:0000256" key="2">
    <source>
        <dbReference type="ARBA" id="ARBA00022670"/>
    </source>
</evidence>
<dbReference type="Pfam" id="PF00680">
    <property type="entry name" value="RdRP_1"/>
    <property type="match status" value="1"/>
</dbReference>
<dbReference type="CDD" id="cd23169">
    <property type="entry name" value="ps-ssRNAv-Picornavirales"/>
    <property type="match status" value="1"/>
</dbReference>
<keyword evidence="9" id="KW-0693">Viral RNA replication</keyword>
<keyword evidence="4" id="KW-0548">Nucleotidyltransferase</keyword>
<reference evidence="11" key="1">
    <citation type="submission" date="2019-12" db="EMBL/GenBank/DDBJ databases">
        <title>Viral genomes from plants on the riverside of the ancient canal in Zhenjiang city, China.</title>
        <authorList>
            <person name="Lu X."/>
            <person name="Yang X.S."/>
            <person name="Zhang W."/>
        </authorList>
    </citation>
    <scope>NUCLEOTIDE SEQUENCE</scope>
    <source>
        <strain evidence="11">Pt112-pil-3-NY</strain>
    </source>
</reference>
<dbReference type="InterPro" id="IPR009003">
    <property type="entry name" value="Peptidase_S1_PA"/>
</dbReference>
<dbReference type="GO" id="GO:0005524">
    <property type="term" value="F:ATP binding"/>
    <property type="evidence" value="ECO:0007669"/>
    <property type="project" value="UniProtKB-KW"/>
</dbReference>
<evidence type="ECO:0000259" key="10">
    <source>
        <dbReference type="PROSITE" id="PS51218"/>
    </source>
</evidence>
<keyword evidence="5" id="KW-0547">Nucleotide-binding</keyword>
<feature type="domain" description="SF3 helicase" evidence="10">
    <location>
        <begin position="1"/>
        <end position="101"/>
    </location>
</feature>
<dbReference type="InterPro" id="IPR043502">
    <property type="entry name" value="DNA/RNA_pol_sf"/>
</dbReference>
<dbReference type="InterPro" id="IPR043504">
    <property type="entry name" value="Peptidase_S1_PA_chymotrypsin"/>
</dbReference>
<dbReference type="InterPro" id="IPR000605">
    <property type="entry name" value="Helicase_SF3_ssDNA/RNA_vir"/>
</dbReference>
<proteinExistence type="predicted"/>
<evidence type="ECO:0000256" key="3">
    <source>
        <dbReference type="ARBA" id="ARBA00022679"/>
    </source>
</evidence>
<keyword evidence="6" id="KW-0378">Hydrolase</keyword>
<evidence type="ECO:0000256" key="1">
    <source>
        <dbReference type="ARBA" id="ARBA00022484"/>
    </source>
</evidence>
<evidence type="ECO:0000256" key="9">
    <source>
        <dbReference type="ARBA" id="ARBA00022953"/>
    </source>
</evidence>
<dbReference type="GO" id="GO:0003968">
    <property type="term" value="F:RNA-directed RNA polymerase activity"/>
    <property type="evidence" value="ECO:0007669"/>
    <property type="project" value="UniProtKB-KW"/>
</dbReference>
<sequence length="1107" mass="126069">MNQDVFVMDDVGQQGKSQWRSIINFVSPVKYPLECAQADKKNTKFFSSPLILCTTNNFTNLQGFTAKDCIAEPEALFRRAHVLKFTRAGGDIQYAKYDYQVNHSWMNMKIAPWNNCKFPDVFSGNEKNKLRGVYSAIQELLEKQKEMESTNEVPADDLDFITGKDVYEDENFEDAEIGEFQSETLTRMSSPAVSEAFRIIVSKLNGSTISLPNDSAKIKVEDMHVGILKRLLATRFQDENITINSFELYTEDGYQLHHARRLSYYFKNDEVVRIFYSDKDVKPTVAQRVYGMVKSGSSAVMEVIGGATEKAESIKNKIVDDPKITLGLAAITAAVSLVFYHLFSTTGNIQTDDDDAGNSEVISDWKKLGPEGHKLFSESGVVATEDETNNTRRYFRFFEIFYYHEGIMKTEYCQGAVSGKYALLPLHALGDDITVNIFRDWDRYQAKHYEYNLLPCRIYKSYPHLDVAIVEFQNLPTVPFKNANMIFKRGVIKEFSSELYFCNAFHRIRSIYGTNIRMNKDPFRVVNYRKEIAFGQDAGLTYEISALGLCGSLIIDRLNGFVGMHVAGNGKDGFAVVPTSDIRNEIANIMLSSADPNYEHREELNRVNFSGSRLQYDQAQLSMAMQNTGFKPTMLNAEVDDAVKESCLKYGVAAKAPANIHKYGNPSTTLKVCAAKSFAPMKPINKEEIAFARKCLRTFMCEFTDLTDEETAFGDKRNITSLNKDAANGYGYKPTKAAYFDYENKTISPEFSQALRDFEVRCKNGTTRWEDFVAKEALKAEIRPIGKDPRTFRVMPLHHIFLVKKYLGKLFSHVRDEMWSNGIAIGMNPYKDWGKLYDKIKDNYGVFALDFGKWDGSCHSMIQDMVSEVVLEFYKGEFRYVLEPLLHSMVRGFTLVNDELLCTTHSLPSGAWVTAFFNSLINRALTAITIFREMAKDGKEAKVSDFYKCVDFVLGDDKICGTPKDMAAYFNAITLRDVAESLGMTATDCHKKPITTEFHDISEISFLKRTFQVHPVLGMVGPLSLETLLTTIQWYDSNKDYDVVMGGKSTVVQIESYLHSKEMLLLFQRLLKDHSWYKEMNERRIIAIMEESDDLFAFVREALDKKY</sequence>
<dbReference type="PROSITE" id="PS51218">
    <property type="entry name" value="SF3_HELICASE_2"/>
    <property type="match status" value="1"/>
</dbReference>
<evidence type="ECO:0000256" key="8">
    <source>
        <dbReference type="ARBA" id="ARBA00022840"/>
    </source>
</evidence>
<evidence type="ECO:0000256" key="7">
    <source>
        <dbReference type="ARBA" id="ARBA00022807"/>
    </source>
</evidence>
<dbReference type="GO" id="GO:0006351">
    <property type="term" value="P:DNA-templated transcription"/>
    <property type="evidence" value="ECO:0007669"/>
    <property type="project" value="InterPro"/>
</dbReference>
<evidence type="ECO:0000313" key="11">
    <source>
        <dbReference type="EMBL" id="QKK82974.1"/>
    </source>
</evidence>
<keyword evidence="7" id="KW-0788">Thiol protease</keyword>
<dbReference type="Pfam" id="PF00910">
    <property type="entry name" value="RNA_helicase"/>
    <property type="match status" value="1"/>
</dbReference>
<keyword evidence="2" id="KW-0645">Protease</keyword>
<dbReference type="SUPFAM" id="SSF50494">
    <property type="entry name" value="Trypsin-like serine proteases"/>
    <property type="match status" value="1"/>
</dbReference>
<organism evidence="11">
    <name type="scientific">Ginkgo biloba picorna-like virus</name>
    <dbReference type="NCBI Taxonomy" id="2739851"/>
    <lineage>
        <taxon>Viruses</taxon>
        <taxon>Riboviria</taxon>
        <taxon>Orthornavirae</taxon>
        <taxon>Pisuviricota</taxon>
        <taxon>Pisoniviricetes</taxon>
        <taxon>Picornavirales</taxon>
    </lineage>
</organism>
<dbReference type="SUPFAM" id="SSF56672">
    <property type="entry name" value="DNA/RNA polymerases"/>
    <property type="match status" value="1"/>
</dbReference>
<dbReference type="Gene3D" id="2.40.10.10">
    <property type="entry name" value="Trypsin-like serine proteases"/>
    <property type="match status" value="1"/>
</dbReference>
<keyword evidence="8" id="KW-0067">ATP-binding</keyword>
<evidence type="ECO:0000256" key="6">
    <source>
        <dbReference type="ARBA" id="ARBA00022801"/>
    </source>
</evidence>